<evidence type="ECO:0000313" key="2">
    <source>
        <dbReference type="EMBL" id="TGK00936.1"/>
    </source>
</evidence>
<sequence length="144" mass="16401">MIIPLSNIWPVLLLFCFSSCFSVEFVADGAPKPGILLSHRKGWEEVEILKQAPRKRSYKTYGKVIVRNFGDGKITKFYLEKIKKELYERGMDGMYLTNAVIVPVPPTIFQTGTAQGYTTNTSEIARDAKVVEGTAFRFRDREEE</sequence>
<evidence type="ECO:0008006" key="4">
    <source>
        <dbReference type="Google" id="ProtNLM"/>
    </source>
</evidence>
<dbReference type="AlphaFoldDB" id="A0A4R9FQ79"/>
<evidence type="ECO:0000313" key="3">
    <source>
        <dbReference type="Proteomes" id="UP000297453"/>
    </source>
</evidence>
<reference evidence="2" key="1">
    <citation type="journal article" date="2019" name="PLoS Negl. Trop. Dis.">
        <title>Revisiting the worldwide diversity of Leptospira species in the environment.</title>
        <authorList>
            <person name="Vincent A.T."/>
            <person name="Schiettekatte O."/>
            <person name="Bourhy P."/>
            <person name="Veyrier F.J."/>
            <person name="Picardeau M."/>
        </authorList>
    </citation>
    <scope>NUCLEOTIDE SEQUENCE [LARGE SCALE GENOMIC DNA]</scope>
    <source>
        <strain evidence="2">SSS9</strain>
    </source>
</reference>
<evidence type="ECO:0000256" key="1">
    <source>
        <dbReference type="SAM" id="SignalP"/>
    </source>
</evidence>
<keyword evidence="1" id="KW-0732">Signal</keyword>
<keyword evidence="3" id="KW-1185">Reference proteome</keyword>
<proteinExistence type="predicted"/>
<accession>A0A4R9FQ79</accession>
<dbReference type="OrthoDB" id="326779at2"/>
<feature type="signal peptide" evidence="1">
    <location>
        <begin position="1"/>
        <end position="22"/>
    </location>
</feature>
<dbReference type="EMBL" id="RQEP01000018">
    <property type="protein sequence ID" value="TGK00936.1"/>
    <property type="molecule type" value="Genomic_DNA"/>
</dbReference>
<organism evidence="2 3">
    <name type="scientific">Leptospira semungkisensis</name>
    <dbReference type="NCBI Taxonomy" id="2484985"/>
    <lineage>
        <taxon>Bacteria</taxon>
        <taxon>Pseudomonadati</taxon>
        <taxon>Spirochaetota</taxon>
        <taxon>Spirochaetia</taxon>
        <taxon>Leptospirales</taxon>
        <taxon>Leptospiraceae</taxon>
        <taxon>Leptospira</taxon>
    </lineage>
</organism>
<name>A0A4R9FQ79_9LEPT</name>
<feature type="chain" id="PRO_5020373958" description="Lipoprotein" evidence="1">
    <location>
        <begin position="23"/>
        <end position="144"/>
    </location>
</feature>
<gene>
    <name evidence="2" type="ORF">EHO59_13535</name>
</gene>
<dbReference type="RefSeq" id="WP_135588928.1">
    <property type="nucleotide sequence ID" value="NZ_RQEP01000018.1"/>
</dbReference>
<protein>
    <recommendedName>
        <fullName evidence="4">Lipoprotein</fullName>
    </recommendedName>
</protein>
<dbReference type="Proteomes" id="UP000297453">
    <property type="component" value="Unassembled WGS sequence"/>
</dbReference>
<comment type="caution">
    <text evidence="2">The sequence shown here is derived from an EMBL/GenBank/DDBJ whole genome shotgun (WGS) entry which is preliminary data.</text>
</comment>